<dbReference type="InParanoid" id="A0A194RMR3"/>
<dbReference type="AlphaFoldDB" id="A0A194RMR3"/>
<feature type="domain" description="Kazal-like" evidence="3">
    <location>
        <begin position="287"/>
        <end position="336"/>
    </location>
</feature>
<sequence length="580" mass="63891">MSLSPQILMSSVARERCVANIKELPGFFFNKEKPKYNASVLVPLCVQNGEVYLLYTLRSSNLKNHSGQVSFPGGKKEEGESVVETALRETEEEIGVPADKVDVWCEMPQVQGRNKDMLITPVVGEIINFDPTALRRNINEVDEIFTVPMKELCDIRNHAHLKYEKHPIPIFLCILLLIGSISVTVALPPCVCARDKKLVCGSNGQTYSNECMLNCARASNPSITLQTVGRCKREAPSCFCTFENNPICASNGETYANECEFQCQQTADPTLRVHYHGECRQKRQIKVASISPCTCPRDSKFVCGSDGATYSNACVLECSTQANPSLYMVHVGPCDNRVNVVENANNLPSCSCARNYFPVCGTDGTISMLVLYISVTTALPPCVCTREKNPVCGSNGKTYSNFCMFKCARASDPDLSLQSYGKCEAPPVIPDNCICTFEFNPVCGTDGETYPNPCTLRCRQRQIHRLDISHRGACRNIRDVDDSCGCKNRETKLVCGTDGFTYNNPCLLNCARETNPDLHVLHVDSCDANKDDFPKMPLCACTRNLQPVCASNGITYGNKCLMKCAGTHLTIKGLGSCDEF</sequence>
<dbReference type="Proteomes" id="UP000053240">
    <property type="component" value="Unassembled WGS sequence"/>
</dbReference>
<dbReference type="Pfam" id="PF00050">
    <property type="entry name" value="Kazal_1"/>
    <property type="match status" value="7"/>
</dbReference>
<dbReference type="PANTHER" id="PTHR21131:SF0">
    <property type="entry name" value="GEO10195P1-RELATED"/>
    <property type="match status" value="1"/>
</dbReference>
<dbReference type="GO" id="GO:0010945">
    <property type="term" value="F:coenzyme A diphosphatase activity"/>
    <property type="evidence" value="ECO:0007669"/>
    <property type="project" value="InterPro"/>
</dbReference>
<dbReference type="PROSITE" id="PS51465">
    <property type="entry name" value="KAZAL_2"/>
    <property type="match status" value="7"/>
</dbReference>
<dbReference type="PROSITE" id="PS00282">
    <property type="entry name" value="KAZAL_1"/>
    <property type="match status" value="3"/>
</dbReference>
<feature type="domain" description="Kazal-like" evidence="3">
    <location>
        <begin position="417"/>
        <end position="476"/>
    </location>
</feature>
<feature type="domain" description="Kazal-like" evidence="3">
    <location>
        <begin position="478"/>
        <end position="528"/>
    </location>
</feature>
<dbReference type="SUPFAM" id="SSF100895">
    <property type="entry name" value="Kazal-type serine protease inhibitors"/>
    <property type="match status" value="7"/>
</dbReference>
<dbReference type="Gene3D" id="3.30.60.30">
    <property type="match status" value="7"/>
</dbReference>
<dbReference type="CDD" id="cd00104">
    <property type="entry name" value="KAZAL_FS"/>
    <property type="match status" value="7"/>
</dbReference>
<evidence type="ECO:0000313" key="4">
    <source>
        <dbReference type="EMBL" id="KPJ18620.1"/>
    </source>
</evidence>
<proteinExistence type="predicted"/>
<evidence type="ECO:0000256" key="1">
    <source>
        <dbReference type="ARBA" id="ARBA00022801"/>
    </source>
</evidence>
<dbReference type="InterPro" id="IPR000086">
    <property type="entry name" value="NUDIX_hydrolase_dom"/>
</dbReference>
<dbReference type="PROSITE" id="PS51462">
    <property type="entry name" value="NUDIX"/>
    <property type="match status" value="1"/>
</dbReference>
<dbReference type="InterPro" id="IPR036058">
    <property type="entry name" value="Kazal_dom_sf"/>
</dbReference>
<feature type="domain" description="Nudix hydrolase" evidence="2">
    <location>
        <begin position="35"/>
        <end position="176"/>
    </location>
</feature>
<dbReference type="Pfam" id="PF07648">
    <property type="entry name" value="Kazal_2"/>
    <property type="match status" value="1"/>
</dbReference>
<dbReference type="InterPro" id="IPR053265">
    <property type="entry name" value="Serpin"/>
</dbReference>
<dbReference type="PANTHER" id="PTHR21131">
    <property type="entry name" value="SERINE-TYPE ENDOPEPTIDASE INHIBITOR"/>
    <property type="match status" value="1"/>
</dbReference>
<dbReference type="InterPro" id="IPR045121">
    <property type="entry name" value="CoAse"/>
</dbReference>
<gene>
    <name evidence="4" type="ORF">RR48_10564</name>
</gene>
<evidence type="ECO:0000259" key="3">
    <source>
        <dbReference type="PROSITE" id="PS51465"/>
    </source>
</evidence>
<protein>
    <submittedName>
        <fullName evidence="4">Serine protease inhibitor dipetalogastin</fullName>
    </submittedName>
</protein>
<organism evidence="4 5">
    <name type="scientific">Papilio machaon</name>
    <name type="common">Old World swallowtail butterfly</name>
    <dbReference type="NCBI Taxonomy" id="76193"/>
    <lineage>
        <taxon>Eukaryota</taxon>
        <taxon>Metazoa</taxon>
        <taxon>Ecdysozoa</taxon>
        <taxon>Arthropoda</taxon>
        <taxon>Hexapoda</taxon>
        <taxon>Insecta</taxon>
        <taxon>Pterygota</taxon>
        <taxon>Neoptera</taxon>
        <taxon>Endopterygota</taxon>
        <taxon>Lepidoptera</taxon>
        <taxon>Glossata</taxon>
        <taxon>Ditrysia</taxon>
        <taxon>Papilionoidea</taxon>
        <taxon>Papilionidae</taxon>
        <taxon>Papilioninae</taxon>
        <taxon>Papilio</taxon>
    </lineage>
</organism>
<dbReference type="InterPro" id="IPR015797">
    <property type="entry name" value="NUDIX_hydrolase-like_dom_sf"/>
</dbReference>
<evidence type="ECO:0000259" key="2">
    <source>
        <dbReference type="PROSITE" id="PS51462"/>
    </source>
</evidence>
<dbReference type="InterPro" id="IPR020084">
    <property type="entry name" value="NUDIX_hydrolase_CS"/>
</dbReference>
<dbReference type="SMART" id="SM00280">
    <property type="entry name" value="KAZAL"/>
    <property type="match status" value="7"/>
</dbReference>
<dbReference type="STRING" id="76193.A0A194RMR3"/>
<evidence type="ECO:0000313" key="5">
    <source>
        <dbReference type="Proteomes" id="UP000053240"/>
    </source>
</evidence>
<dbReference type="SUPFAM" id="SSF55811">
    <property type="entry name" value="Nudix"/>
    <property type="match status" value="1"/>
</dbReference>
<keyword evidence="1" id="KW-0378">Hydrolase</keyword>
<feature type="domain" description="Kazal-like" evidence="3">
    <location>
        <begin position="533"/>
        <end position="579"/>
    </location>
</feature>
<reference evidence="4 5" key="1">
    <citation type="journal article" date="2015" name="Nat. Commun.">
        <title>Outbred genome sequencing and CRISPR/Cas9 gene editing in butterflies.</title>
        <authorList>
            <person name="Li X."/>
            <person name="Fan D."/>
            <person name="Zhang W."/>
            <person name="Liu G."/>
            <person name="Zhang L."/>
            <person name="Zhao L."/>
            <person name="Fang X."/>
            <person name="Chen L."/>
            <person name="Dong Y."/>
            <person name="Chen Y."/>
            <person name="Ding Y."/>
            <person name="Zhao R."/>
            <person name="Feng M."/>
            <person name="Zhu Y."/>
            <person name="Feng Y."/>
            <person name="Jiang X."/>
            <person name="Zhu D."/>
            <person name="Xiang H."/>
            <person name="Feng X."/>
            <person name="Li S."/>
            <person name="Wang J."/>
            <person name="Zhang G."/>
            <person name="Kronforst M.R."/>
            <person name="Wang W."/>
        </authorList>
    </citation>
    <scope>NUCLEOTIDE SEQUENCE [LARGE SCALE GENOMIC DNA]</scope>
    <source>
        <strain evidence="4">Ya'a_city_454_Pm</strain>
        <tissue evidence="4">Whole body</tissue>
    </source>
</reference>
<dbReference type="InterPro" id="IPR002350">
    <property type="entry name" value="Kazal_dom"/>
</dbReference>
<feature type="domain" description="Kazal-like" evidence="3">
    <location>
        <begin position="376"/>
        <end position="408"/>
    </location>
</feature>
<dbReference type="Pfam" id="PF00293">
    <property type="entry name" value="NUDIX"/>
    <property type="match status" value="1"/>
</dbReference>
<dbReference type="PROSITE" id="PS00893">
    <property type="entry name" value="NUDIX_BOX"/>
    <property type="match status" value="1"/>
</dbReference>
<feature type="domain" description="Kazal-like" evidence="3">
    <location>
        <begin position="225"/>
        <end position="281"/>
    </location>
</feature>
<dbReference type="EMBL" id="KQ459989">
    <property type="protein sequence ID" value="KPJ18620.1"/>
    <property type="molecule type" value="Genomic_DNA"/>
</dbReference>
<dbReference type="Gene3D" id="3.90.79.10">
    <property type="entry name" value="Nucleoside Triphosphate Pyrophosphohydrolase"/>
    <property type="match status" value="1"/>
</dbReference>
<accession>A0A194RMR3</accession>
<keyword evidence="5" id="KW-1185">Reference proteome</keyword>
<dbReference type="CDD" id="cd03426">
    <property type="entry name" value="NUDIX_CoAse_Nudt7"/>
    <property type="match status" value="1"/>
</dbReference>
<feature type="domain" description="Kazal-like" evidence="3">
    <location>
        <begin position="184"/>
        <end position="216"/>
    </location>
</feature>
<name>A0A194RMR3_PAPMA</name>